<evidence type="ECO:0008006" key="4">
    <source>
        <dbReference type="Google" id="ProtNLM"/>
    </source>
</evidence>
<feature type="compositionally biased region" description="Basic and acidic residues" evidence="1">
    <location>
        <begin position="17"/>
        <end position="39"/>
    </location>
</feature>
<dbReference type="Proteomes" id="UP000195402">
    <property type="component" value="Unassembled WGS sequence"/>
</dbReference>
<evidence type="ECO:0000313" key="3">
    <source>
        <dbReference type="Proteomes" id="UP000195402"/>
    </source>
</evidence>
<proteinExistence type="predicted"/>
<feature type="region of interest" description="Disordered" evidence="1">
    <location>
        <begin position="1"/>
        <end position="135"/>
    </location>
</feature>
<dbReference type="InParanoid" id="A0A200QML8"/>
<reference evidence="2 3" key="1">
    <citation type="journal article" date="2017" name="Mol. Plant">
        <title>The Genome of Medicinal Plant Macleaya cordata Provides New Insights into Benzylisoquinoline Alkaloids Metabolism.</title>
        <authorList>
            <person name="Liu X."/>
            <person name="Liu Y."/>
            <person name="Huang P."/>
            <person name="Ma Y."/>
            <person name="Qing Z."/>
            <person name="Tang Q."/>
            <person name="Cao H."/>
            <person name="Cheng P."/>
            <person name="Zheng Y."/>
            <person name="Yuan Z."/>
            <person name="Zhou Y."/>
            <person name="Liu J."/>
            <person name="Tang Z."/>
            <person name="Zhuo Y."/>
            <person name="Zhang Y."/>
            <person name="Yu L."/>
            <person name="Huang J."/>
            <person name="Yang P."/>
            <person name="Peng Q."/>
            <person name="Zhang J."/>
            <person name="Jiang W."/>
            <person name="Zhang Z."/>
            <person name="Lin K."/>
            <person name="Ro D.K."/>
            <person name="Chen X."/>
            <person name="Xiong X."/>
            <person name="Shang Y."/>
            <person name="Huang S."/>
            <person name="Zeng J."/>
        </authorList>
    </citation>
    <scope>NUCLEOTIDE SEQUENCE [LARGE SCALE GENOMIC DNA]</scope>
    <source>
        <strain evidence="3">cv. BLH2017</strain>
        <tissue evidence="2">Root</tissue>
    </source>
</reference>
<feature type="compositionally biased region" description="Basic residues" evidence="1">
    <location>
        <begin position="101"/>
        <end position="110"/>
    </location>
</feature>
<comment type="caution">
    <text evidence="2">The sequence shown here is derived from an EMBL/GenBank/DDBJ whole genome shotgun (WGS) entry which is preliminary data.</text>
</comment>
<dbReference type="OMA" id="DGFNSNP"/>
<evidence type="ECO:0000313" key="2">
    <source>
        <dbReference type="EMBL" id="OVA11748.1"/>
    </source>
</evidence>
<organism evidence="2 3">
    <name type="scientific">Macleaya cordata</name>
    <name type="common">Five-seeded plume-poppy</name>
    <name type="synonym">Bocconia cordata</name>
    <dbReference type="NCBI Taxonomy" id="56857"/>
    <lineage>
        <taxon>Eukaryota</taxon>
        <taxon>Viridiplantae</taxon>
        <taxon>Streptophyta</taxon>
        <taxon>Embryophyta</taxon>
        <taxon>Tracheophyta</taxon>
        <taxon>Spermatophyta</taxon>
        <taxon>Magnoliopsida</taxon>
        <taxon>Ranunculales</taxon>
        <taxon>Papaveraceae</taxon>
        <taxon>Papaveroideae</taxon>
        <taxon>Macleaya</taxon>
    </lineage>
</organism>
<dbReference type="PANTHER" id="PTHR34066:SF1">
    <property type="entry name" value="DUF1764 FAMILY PROTEIN"/>
    <property type="match status" value="1"/>
</dbReference>
<gene>
    <name evidence="2" type="ORF">BVC80_41g38</name>
</gene>
<name>A0A200QML8_MACCD</name>
<dbReference type="AlphaFoldDB" id="A0A200QML8"/>
<keyword evidence="3" id="KW-1185">Reference proteome</keyword>
<evidence type="ECO:0000256" key="1">
    <source>
        <dbReference type="SAM" id="MobiDB-lite"/>
    </source>
</evidence>
<dbReference type="Pfam" id="PF08576">
    <property type="entry name" value="DUF1764"/>
    <property type="match status" value="1"/>
</dbReference>
<accession>A0A200QML8</accession>
<feature type="compositionally biased region" description="Basic and acidic residues" evidence="1">
    <location>
        <begin position="46"/>
        <end position="70"/>
    </location>
</feature>
<dbReference type="InterPro" id="IPR013885">
    <property type="entry name" value="DUF1764_euk"/>
</dbReference>
<dbReference type="OrthoDB" id="20835at2759"/>
<dbReference type="EMBL" id="MVGT01001547">
    <property type="protein sequence ID" value="OVA11748.1"/>
    <property type="molecule type" value="Genomic_DNA"/>
</dbReference>
<dbReference type="PANTHER" id="PTHR34066">
    <property type="entry name" value="GROWTH FACTOR 2"/>
    <property type="match status" value="1"/>
</dbReference>
<sequence length="162" mass="18342">MPKKGSLKTQTPAGEKVVTEHKKPCLEQKKGHEIDEIFPNKKKRKNEFDEVEKPKEKQKKPSLEQKKPGNEIDEIFSSKKNRTAELDEVEKTEENSSSKREKVKKKKKKSKASESDGFVDPPSRPRKKTNDGLTVYTEEELGISKSDAGGTPLCPFDCSCCF</sequence>
<protein>
    <recommendedName>
        <fullName evidence="4">DUF1764 domain-containing protein</fullName>
    </recommendedName>
</protein>